<proteinExistence type="predicted"/>
<gene>
    <name evidence="1" type="ORF">MMAB1_2793</name>
</gene>
<dbReference type="KEGG" id="mema:MMAB1_2793"/>
<dbReference type="EMBL" id="LT158599">
    <property type="protein sequence ID" value="CVK34006.1"/>
    <property type="molecule type" value="Genomic_DNA"/>
</dbReference>
<accession>A0A0X3BPB6</accession>
<sequence>MGRYNIEYTEIADRHLNIIKRRDGDYLSKIIDKIDFCLGEHLFDHIQQCNKKKLKGKKNTHRLHVQRKYTVFYTISDAEQNTSVVVHMVMDYKTAHKRYSHIDL</sequence>
<evidence type="ECO:0000313" key="2">
    <source>
        <dbReference type="Proteomes" id="UP000069850"/>
    </source>
</evidence>
<dbReference type="Gene3D" id="3.30.2310.20">
    <property type="entry name" value="RelE-like"/>
    <property type="match status" value="1"/>
</dbReference>
<evidence type="ECO:0000313" key="1">
    <source>
        <dbReference type="EMBL" id="CVK34006.1"/>
    </source>
</evidence>
<organism evidence="1 2">
    <name type="scientific">Methanoculleus bourgensis</name>
    <dbReference type="NCBI Taxonomy" id="83986"/>
    <lineage>
        <taxon>Archaea</taxon>
        <taxon>Methanobacteriati</taxon>
        <taxon>Methanobacteriota</taxon>
        <taxon>Stenosarchaea group</taxon>
        <taxon>Methanomicrobia</taxon>
        <taxon>Methanomicrobiales</taxon>
        <taxon>Methanomicrobiaceae</taxon>
        <taxon>Methanoculleus</taxon>
    </lineage>
</organism>
<dbReference type="InterPro" id="IPR035093">
    <property type="entry name" value="RelE/ParE_toxin_dom_sf"/>
</dbReference>
<reference evidence="1 2" key="1">
    <citation type="submission" date="2016-01" db="EMBL/GenBank/DDBJ databases">
        <authorList>
            <person name="Manzoor S."/>
        </authorList>
    </citation>
    <scope>NUCLEOTIDE SEQUENCE [LARGE SCALE GENOMIC DNA]</scope>
    <source>
        <strain evidence="1">Methanoculleus sp MAB1</strain>
    </source>
</reference>
<dbReference type="AlphaFoldDB" id="A0A0X3BPB6"/>
<name>A0A0X3BPB6_9EURY</name>
<protein>
    <recommendedName>
        <fullName evidence="3">Type II toxin-antitoxin system RelE/ParE family toxin</fullName>
    </recommendedName>
</protein>
<evidence type="ECO:0008006" key="3">
    <source>
        <dbReference type="Google" id="ProtNLM"/>
    </source>
</evidence>
<dbReference type="SUPFAM" id="SSF143011">
    <property type="entry name" value="RelE-like"/>
    <property type="match status" value="1"/>
</dbReference>
<dbReference type="Proteomes" id="UP000069850">
    <property type="component" value="Chromosome 1"/>
</dbReference>